<comment type="subcellular location">
    <subcellularLocation>
        <location evidence="1">Membrane</location>
        <topology evidence="1">Multi-pass membrane protein</topology>
    </subcellularLocation>
</comment>
<dbReference type="Gene3D" id="1.25.40.20">
    <property type="entry name" value="Ankyrin repeat-containing domain"/>
    <property type="match status" value="1"/>
</dbReference>
<evidence type="ECO:0000256" key="12">
    <source>
        <dbReference type="PROSITE-ProRule" id="PRU00023"/>
    </source>
</evidence>
<keyword evidence="2" id="KW-0813">Transport</keyword>
<dbReference type="PROSITE" id="PS50088">
    <property type="entry name" value="ANK_REPEAT"/>
    <property type="match status" value="1"/>
</dbReference>
<dbReference type="PANTHER" id="PTHR47143:SF1">
    <property type="entry name" value="ION_TRANS DOMAIN-CONTAINING PROTEIN"/>
    <property type="match status" value="1"/>
</dbReference>
<name>A0AAV8VZ38_9CUCU</name>
<accession>A0AAV8VZ38</accession>
<keyword evidence="11" id="KW-0407">Ion channel</keyword>
<feature type="transmembrane region" description="Helical" evidence="13">
    <location>
        <begin position="218"/>
        <end position="242"/>
    </location>
</feature>
<organism evidence="15 16">
    <name type="scientific">Exocentrus adspersus</name>
    <dbReference type="NCBI Taxonomy" id="1586481"/>
    <lineage>
        <taxon>Eukaryota</taxon>
        <taxon>Metazoa</taxon>
        <taxon>Ecdysozoa</taxon>
        <taxon>Arthropoda</taxon>
        <taxon>Hexapoda</taxon>
        <taxon>Insecta</taxon>
        <taxon>Pterygota</taxon>
        <taxon>Neoptera</taxon>
        <taxon>Endopterygota</taxon>
        <taxon>Coleoptera</taxon>
        <taxon>Polyphaga</taxon>
        <taxon>Cucujiformia</taxon>
        <taxon>Chrysomeloidea</taxon>
        <taxon>Cerambycidae</taxon>
        <taxon>Lamiinae</taxon>
        <taxon>Acanthocinini</taxon>
        <taxon>Exocentrus</taxon>
    </lineage>
</organism>
<evidence type="ECO:0000313" key="16">
    <source>
        <dbReference type="Proteomes" id="UP001159042"/>
    </source>
</evidence>
<evidence type="ECO:0000256" key="11">
    <source>
        <dbReference type="ARBA" id="ARBA00023303"/>
    </source>
</evidence>
<evidence type="ECO:0000256" key="1">
    <source>
        <dbReference type="ARBA" id="ARBA00004141"/>
    </source>
</evidence>
<keyword evidence="16" id="KW-1185">Reference proteome</keyword>
<dbReference type="PANTHER" id="PTHR47143">
    <property type="entry name" value="TRANSIENT RECEPTOR POTENTIAL CATION CHANNEL PROTEIN PAINLESS"/>
    <property type="match status" value="1"/>
</dbReference>
<evidence type="ECO:0000256" key="4">
    <source>
        <dbReference type="ARBA" id="ARBA00022692"/>
    </source>
</evidence>
<dbReference type="PROSITE" id="PS50297">
    <property type="entry name" value="ANK_REP_REGION"/>
    <property type="match status" value="1"/>
</dbReference>
<evidence type="ECO:0000313" key="15">
    <source>
        <dbReference type="EMBL" id="KAJ8919618.1"/>
    </source>
</evidence>
<evidence type="ECO:0000256" key="9">
    <source>
        <dbReference type="ARBA" id="ARBA00023136"/>
    </source>
</evidence>
<dbReference type="InterPro" id="IPR005821">
    <property type="entry name" value="Ion_trans_dom"/>
</dbReference>
<dbReference type="EMBL" id="JANEYG010000017">
    <property type="protein sequence ID" value="KAJ8919618.1"/>
    <property type="molecule type" value="Genomic_DNA"/>
</dbReference>
<dbReference type="Pfam" id="PF12796">
    <property type="entry name" value="Ank_2"/>
    <property type="match status" value="1"/>
</dbReference>
<proteinExistence type="predicted"/>
<keyword evidence="8" id="KW-0406">Ion transport</keyword>
<keyword evidence="9 13" id="KW-0472">Membrane</keyword>
<evidence type="ECO:0000256" key="7">
    <source>
        <dbReference type="ARBA" id="ARBA00023043"/>
    </source>
</evidence>
<feature type="domain" description="Ion transport" evidence="14">
    <location>
        <begin position="253"/>
        <end position="454"/>
    </location>
</feature>
<dbReference type="SMART" id="SM00248">
    <property type="entry name" value="ANK"/>
    <property type="match status" value="3"/>
</dbReference>
<sequence length="538" mass="61738">MPAYYRNQQTFQQDQNILAYNRSVVGRFTPLYNAVFYKRQESVKMLLEAGAWLRPTHRNELHLLAELGGSHILKLILSDKRCTPDTVNIPDEEGWTALHVAAQNYHENCLKMLIRHGGNPMAVNGEGDTLIDIVFREFISPEKLIKELLDDGIVMKQVGKYRHCYDIDFTVLVPRNCRRQMEVISSILGVASEEGKTEILQHPVIELFLALKWSRICYFFYLWISIYAVFAGSMGLFSALIIHNYHVLRPLKTTVKYILIATSSGLLGHAILQCALANRNYLRRYEMWMNLICTCLSLTVAVMADYASERNGNGSPIWVLHVTSVAVLLAWIELMLLIGRLPSLGYYALMFAAVLQNVVKVLLAFLCLVIGFAFSFSIQFRSYEQFADPWRALVKTTVMMMGEFEYADLFADNRTSSSTLPRFIFLVFIILTSIVLMNLMVGLAVSDIQELQRQGRVRKLEKQAEFLSQLEKVTSSKQINSKYVPRFIKRILVRRSFIGNKYRLETSLEFQRTQGVPRRLIDSITSIAKGRKHQREET</sequence>
<dbReference type="InterPro" id="IPR036770">
    <property type="entry name" value="Ankyrin_rpt-contain_sf"/>
</dbReference>
<dbReference type="InterPro" id="IPR052076">
    <property type="entry name" value="TRP_cation_channel"/>
</dbReference>
<keyword evidence="5" id="KW-0677">Repeat</keyword>
<dbReference type="AlphaFoldDB" id="A0AAV8VZ38"/>
<gene>
    <name evidence="15" type="ORF">NQ315_002240</name>
</gene>
<evidence type="ECO:0000256" key="10">
    <source>
        <dbReference type="ARBA" id="ARBA00023180"/>
    </source>
</evidence>
<evidence type="ECO:0000259" key="14">
    <source>
        <dbReference type="Pfam" id="PF00520"/>
    </source>
</evidence>
<feature type="transmembrane region" description="Helical" evidence="13">
    <location>
        <begin position="423"/>
        <end position="446"/>
    </location>
</feature>
<feature type="transmembrane region" description="Helical" evidence="13">
    <location>
        <begin position="346"/>
        <end position="374"/>
    </location>
</feature>
<feature type="transmembrane region" description="Helical" evidence="13">
    <location>
        <begin position="288"/>
        <end position="306"/>
    </location>
</feature>
<protein>
    <recommendedName>
        <fullName evidence="14">Ion transport domain-containing protein</fullName>
    </recommendedName>
</protein>
<dbReference type="SUPFAM" id="SSF48403">
    <property type="entry name" value="Ankyrin repeat"/>
    <property type="match status" value="1"/>
</dbReference>
<evidence type="ECO:0000256" key="13">
    <source>
        <dbReference type="SAM" id="Phobius"/>
    </source>
</evidence>
<keyword evidence="10" id="KW-0325">Glycoprotein</keyword>
<keyword evidence="3" id="KW-0716">Sensory transduction</keyword>
<dbReference type="Pfam" id="PF00520">
    <property type="entry name" value="Ion_trans"/>
    <property type="match status" value="1"/>
</dbReference>
<evidence type="ECO:0000256" key="6">
    <source>
        <dbReference type="ARBA" id="ARBA00022989"/>
    </source>
</evidence>
<feature type="repeat" description="ANK" evidence="12">
    <location>
        <begin position="93"/>
        <end position="125"/>
    </location>
</feature>
<dbReference type="InterPro" id="IPR002110">
    <property type="entry name" value="Ankyrin_rpt"/>
</dbReference>
<evidence type="ECO:0000256" key="8">
    <source>
        <dbReference type="ARBA" id="ARBA00023065"/>
    </source>
</evidence>
<dbReference type="Gene3D" id="1.10.287.70">
    <property type="match status" value="1"/>
</dbReference>
<feature type="transmembrane region" description="Helical" evidence="13">
    <location>
        <begin position="254"/>
        <end position="276"/>
    </location>
</feature>
<keyword evidence="7 12" id="KW-0040">ANK repeat</keyword>
<dbReference type="GO" id="GO:0005216">
    <property type="term" value="F:monoatomic ion channel activity"/>
    <property type="evidence" value="ECO:0007669"/>
    <property type="project" value="InterPro"/>
</dbReference>
<evidence type="ECO:0000256" key="5">
    <source>
        <dbReference type="ARBA" id="ARBA00022737"/>
    </source>
</evidence>
<reference evidence="15 16" key="1">
    <citation type="journal article" date="2023" name="Insect Mol. Biol.">
        <title>Genome sequencing provides insights into the evolution of gene families encoding plant cell wall-degrading enzymes in longhorned beetles.</title>
        <authorList>
            <person name="Shin N.R."/>
            <person name="Okamura Y."/>
            <person name="Kirsch R."/>
            <person name="Pauchet Y."/>
        </authorList>
    </citation>
    <scope>NUCLEOTIDE SEQUENCE [LARGE SCALE GENOMIC DNA]</scope>
    <source>
        <strain evidence="15">EAD_L_NR</strain>
    </source>
</reference>
<comment type="caution">
    <text evidence="15">The sequence shown here is derived from an EMBL/GenBank/DDBJ whole genome shotgun (WGS) entry which is preliminary data.</text>
</comment>
<feature type="transmembrane region" description="Helical" evidence="13">
    <location>
        <begin position="318"/>
        <end position="339"/>
    </location>
</feature>
<keyword evidence="4 13" id="KW-0812">Transmembrane</keyword>
<evidence type="ECO:0000256" key="3">
    <source>
        <dbReference type="ARBA" id="ARBA00022606"/>
    </source>
</evidence>
<dbReference type="GO" id="GO:0034703">
    <property type="term" value="C:cation channel complex"/>
    <property type="evidence" value="ECO:0007669"/>
    <property type="project" value="UniProtKB-ARBA"/>
</dbReference>
<evidence type="ECO:0000256" key="2">
    <source>
        <dbReference type="ARBA" id="ARBA00022448"/>
    </source>
</evidence>
<dbReference type="Proteomes" id="UP001159042">
    <property type="component" value="Unassembled WGS sequence"/>
</dbReference>
<keyword evidence="6 13" id="KW-1133">Transmembrane helix</keyword>